<keyword evidence="2" id="KW-1133">Transmembrane helix</keyword>
<dbReference type="EMBL" id="UYJE01003932">
    <property type="protein sequence ID" value="VDI23510.1"/>
    <property type="molecule type" value="Genomic_DNA"/>
</dbReference>
<reference evidence="3" key="1">
    <citation type="submission" date="2018-11" db="EMBL/GenBank/DDBJ databases">
        <authorList>
            <person name="Alioto T."/>
            <person name="Alioto T."/>
        </authorList>
    </citation>
    <scope>NUCLEOTIDE SEQUENCE</scope>
</reference>
<dbReference type="Proteomes" id="UP000596742">
    <property type="component" value="Unassembled WGS sequence"/>
</dbReference>
<evidence type="ECO:0000256" key="1">
    <source>
        <dbReference type="SAM" id="MobiDB-lite"/>
    </source>
</evidence>
<dbReference type="AlphaFoldDB" id="A0A8B6DTL4"/>
<feature type="region of interest" description="Disordered" evidence="1">
    <location>
        <begin position="89"/>
        <end position="117"/>
    </location>
</feature>
<sequence>MTTIDTTIGLTTIDSVTTTTTEATTTYVVAVTQSTTTTTATTTAAAVASTVSTGSVVTTGNSTAAVLTVMTLFICLLVFARKRKKRKVETLKKSKDADPEVVEHHSKAPKTKTMSRNPFFFKGKSNGEFTPRQIRVKEFEKPIIDF</sequence>
<keyword evidence="4" id="KW-1185">Reference proteome</keyword>
<evidence type="ECO:0000313" key="4">
    <source>
        <dbReference type="Proteomes" id="UP000596742"/>
    </source>
</evidence>
<evidence type="ECO:0000313" key="3">
    <source>
        <dbReference type="EMBL" id="VDI23510.1"/>
    </source>
</evidence>
<keyword evidence="2" id="KW-0812">Transmembrane</keyword>
<name>A0A8B6DTL4_MYTGA</name>
<proteinExistence type="predicted"/>
<keyword evidence="2" id="KW-0472">Membrane</keyword>
<comment type="caution">
    <text evidence="3">The sequence shown here is derived from an EMBL/GenBank/DDBJ whole genome shotgun (WGS) entry which is preliminary data.</text>
</comment>
<accession>A0A8B6DTL4</accession>
<feature type="compositionally biased region" description="Basic and acidic residues" evidence="1">
    <location>
        <begin position="89"/>
        <end position="106"/>
    </location>
</feature>
<feature type="transmembrane region" description="Helical" evidence="2">
    <location>
        <begin position="62"/>
        <end position="80"/>
    </location>
</feature>
<evidence type="ECO:0000256" key="2">
    <source>
        <dbReference type="SAM" id="Phobius"/>
    </source>
</evidence>
<gene>
    <name evidence="3" type="ORF">MGAL_10B087715</name>
</gene>
<organism evidence="3 4">
    <name type="scientific">Mytilus galloprovincialis</name>
    <name type="common">Mediterranean mussel</name>
    <dbReference type="NCBI Taxonomy" id="29158"/>
    <lineage>
        <taxon>Eukaryota</taxon>
        <taxon>Metazoa</taxon>
        <taxon>Spiralia</taxon>
        <taxon>Lophotrochozoa</taxon>
        <taxon>Mollusca</taxon>
        <taxon>Bivalvia</taxon>
        <taxon>Autobranchia</taxon>
        <taxon>Pteriomorphia</taxon>
        <taxon>Mytilida</taxon>
        <taxon>Mytiloidea</taxon>
        <taxon>Mytilidae</taxon>
        <taxon>Mytilinae</taxon>
        <taxon>Mytilus</taxon>
    </lineage>
</organism>
<protein>
    <submittedName>
        <fullName evidence="3">Uncharacterized protein</fullName>
    </submittedName>
</protein>